<dbReference type="InterPro" id="IPR050261">
    <property type="entry name" value="FrsA_esterase"/>
</dbReference>
<feature type="domain" description="Dienelactone hydrolase" evidence="1">
    <location>
        <begin position="188"/>
        <end position="355"/>
    </location>
</feature>
<reference evidence="3" key="1">
    <citation type="journal article" date="2013" name="Nature">
        <title>Pan genome of the phytoplankton Emiliania underpins its global distribution.</title>
        <authorList>
            <person name="Read B.A."/>
            <person name="Kegel J."/>
            <person name="Klute M.J."/>
            <person name="Kuo A."/>
            <person name="Lefebvre S.C."/>
            <person name="Maumus F."/>
            <person name="Mayer C."/>
            <person name="Miller J."/>
            <person name="Monier A."/>
            <person name="Salamov A."/>
            <person name="Young J."/>
            <person name="Aguilar M."/>
            <person name="Claverie J.M."/>
            <person name="Frickenhaus S."/>
            <person name="Gonzalez K."/>
            <person name="Herman E.K."/>
            <person name="Lin Y.C."/>
            <person name="Napier J."/>
            <person name="Ogata H."/>
            <person name="Sarno A.F."/>
            <person name="Shmutz J."/>
            <person name="Schroeder D."/>
            <person name="de Vargas C."/>
            <person name="Verret F."/>
            <person name="von Dassow P."/>
            <person name="Valentin K."/>
            <person name="Van de Peer Y."/>
            <person name="Wheeler G."/>
            <person name="Dacks J.B."/>
            <person name="Delwiche C.F."/>
            <person name="Dyhrman S.T."/>
            <person name="Glockner G."/>
            <person name="John U."/>
            <person name="Richards T."/>
            <person name="Worden A.Z."/>
            <person name="Zhang X."/>
            <person name="Grigoriev I.V."/>
            <person name="Allen A.E."/>
            <person name="Bidle K."/>
            <person name="Borodovsky M."/>
            <person name="Bowler C."/>
            <person name="Brownlee C."/>
            <person name="Cock J.M."/>
            <person name="Elias M."/>
            <person name="Gladyshev V.N."/>
            <person name="Groth M."/>
            <person name="Guda C."/>
            <person name="Hadaegh A."/>
            <person name="Iglesias-Rodriguez M.D."/>
            <person name="Jenkins J."/>
            <person name="Jones B.M."/>
            <person name="Lawson T."/>
            <person name="Leese F."/>
            <person name="Lindquist E."/>
            <person name="Lobanov A."/>
            <person name="Lomsadze A."/>
            <person name="Malik S.B."/>
            <person name="Marsh M.E."/>
            <person name="Mackinder L."/>
            <person name="Mock T."/>
            <person name="Mueller-Roeber B."/>
            <person name="Pagarete A."/>
            <person name="Parker M."/>
            <person name="Probert I."/>
            <person name="Quesneville H."/>
            <person name="Raines C."/>
            <person name="Rensing S.A."/>
            <person name="Riano-Pachon D.M."/>
            <person name="Richier S."/>
            <person name="Rokitta S."/>
            <person name="Shiraiwa Y."/>
            <person name="Soanes D.M."/>
            <person name="van der Giezen M."/>
            <person name="Wahlund T.M."/>
            <person name="Williams B."/>
            <person name="Wilson W."/>
            <person name="Wolfe G."/>
            <person name="Wurch L.L."/>
        </authorList>
    </citation>
    <scope>NUCLEOTIDE SEQUENCE</scope>
</reference>
<reference evidence="2" key="2">
    <citation type="submission" date="2024-10" db="UniProtKB">
        <authorList>
            <consortium name="EnsemblProtists"/>
        </authorList>
    </citation>
    <scope>IDENTIFICATION</scope>
</reference>
<dbReference type="Proteomes" id="UP000013827">
    <property type="component" value="Unassembled WGS sequence"/>
</dbReference>
<organism evidence="2 3">
    <name type="scientific">Emiliania huxleyi (strain CCMP1516)</name>
    <dbReference type="NCBI Taxonomy" id="280463"/>
    <lineage>
        <taxon>Eukaryota</taxon>
        <taxon>Haptista</taxon>
        <taxon>Haptophyta</taxon>
        <taxon>Prymnesiophyceae</taxon>
        <taxon>Isochrysidales</taxon>
        <taxon>Noelaerhabdaceae</taxon>
        <taxon>Emiliania</taxon>
    </lineage>
</organism>
<dbReference type="RefSeq" id="XP_005780353.1">
    <property type="nucleotide sequence ID" value="XM_005780296.1"/>
</dbReference>
<dbReference type="eggNOG" id="ENOG502S5R1">
    <property type="taxonomic scope" value="Eukaryota"/>
</dbReference>
<dbReference type="PROSITE" id="PS51257">
    <property type="entry name" value="PROKAR_LIPOPROTEIN"/>
    <property type="match status" value="1"/>
</dbReference>
<dbReference type="KEGG" id="ehx:EMIHUDRAFT_235379"/>
<dbReference type="GO" id="GO:0016787">
    <property type="term" value="F:hydrolase activity"/>
    <property type="evidence" value="ECO:0007669"/>
    <property type="project" value="InterPro"/>
</dbReference>
<dbReference type="InterPro" id="IPR002925">
    <property type="entry name" value="Dienelactn_hydro"/>
</dbReference>
<dbReference type="AlphaFoldDB" id="A0A0D3JWN9"/>
<proteinExistence type="predicted"/>
<dbReference type="PaxDb" id="2903-EOD27924"/>
<evidence type="ECO:0000259" key="1">
    <source>
        <dbReference type="Pfam" id="PF01738"/>
    </source>
</evidence>
<dbReference type="EnsemblProtists" id="EOD27924">
    <property type="protein sequence ID" value="EOD27924"/>
    <property type="gene ID" value="EMIHUDRAFT_235379"/>
</dbReference>
<dbReference type="Gene3D" id="3.40.50.1820">
    <property type="entry name" value="alpha/beta hydrolase"/>
    <property type="match status" value="1"/>
</dbReference>
<dbReference type="InterPro" id="IPR029058">
    <property type="entry name" value="AB_hydrolase_fold"/>
</dbReference>
<protein>
    <recommendedName>
        <fullName evidence="1">Dienelactone hydrolase domain-containing protein</fullName>
    </recommendedName>
</protein>
<dbReference type="Pfam" id="PF01738">
    <property type="entry name" value="DLH"/>
    <property type="match status" value="1"/>
</dbReference>
<keyword evidence="3" id="KW-1185">Reference proteome</keyword>
<name>A0A0D3JWN9_EMIH1</name>
<dbReference type="SUPFAM" id="SSF53474">
    <property type="entry name" value="alpha/beta-Hydrolases"/>
    <property type="match status" value="1"/>
</dbReference>
<sequence>MSDRTLTLLLATGATFACASLVARVRSRAARRLTMSGAAEPAVRWALDDDARTAASADQAHILAQAWGSDPEIGVFGGTLCAVPFVRTTTDGLVMHGSLAYCNGGGLREGSPRPGVCLVHTAVGPQEARSFVNSFVHYYYVHESDACTQDLYLRWRAHALATRGYVVLIADLLGDPHGDGWEPAWRTREALQQLAESPLVDASRLALVGWCFGGRAVMDACTPAPPGLRAVVSFHGVVDGYVPHDLTATGGSEGSAGAEAVAAPPITARALLCHAEADPFVPRDGVDACLAALGERGCRWELQAFGAAGGARQRTSPPPHSFTNPAQALNENPAFSYDARADAASWAAARELLADALGS</sequence>
<dbReference type="HOGENOM" id="CLU_772606_0_0_1"/>
<evidence type="ECO:0000313" key="3">
    <source>
        <dbReference type="Proteomes" id="UP000013827"/>
    </source>
</evidence>
<accession>A0A0D3JWN9</accession>
<dbReference type="PANTHER" id="PTHR22946:SF0">
    <property type="entry name" value="DIENELACTONE HYDROLASE DOMAIN-CONTAINING PROTEIN"/>
    <property type="match status" value="1"/>
</dbReference>
<dbReference type="PANTHER" id="PTHR22946">
    <property type="entry name" value="DIENELACTONE HYDROLASE DOMAIN-CONTAINING PROTEIN-RELATED"/>
    <property type="match status" value="1"/>
</dbReference>
<evidence type="ECO:0000313" key="2">
    <source>
        <dbReference type="EnsemblProtists" id="EOD27924"/>
    </source>
</evidence>
<dbReference type="GeneID" id="17273470"/>